<dbReference type="EMBL" id="JAGSOH010000118">
    <property type="protein sequence ID" value="MBR7830174.1"/>
    <property type="molecule type" value="Genomic_DNA"/>
</dbReference>
<organism evidence="2 3">
    <name type="scientific">Actinospica acidithermotolerans</name>
    <dbReference type="NCBI Taxonomy" id="2828514"/>
    <lineage>
        <taxon>Bacteria</taxon>
        <taxon>Bacillati</taxon>
        <taxon>Actinomycetota</taxon>
        <taxon>Actinomycetes</taxon>
        <taxon>Catenulisporales</taxon>
        <taxon>Actinospicaceae</taxon>
        <taxon>Actinospica</taxon>
    </lineage>
</organism>
<gene>
    <name evidence="2" type="ORF">KDK95_27975</name>
</gene>
<evidence type="ECO:0000256" key="1">
    <source>
        <dbReference type="SAM" id="MobiDB-lite"/>
    </source>
</evidence>
<dbReference type="AlphaFoldDB" id="A0A941IK52"/>
<protein>
    <submittedName>
        <fullName evidence="2">HNH endonuclease</fullName>
    </submittedName>
</protein>
<dbReference type="InterPro" id="IPR003615">
    <property type="entry name" value="HNH_nuc"/>
</dbReference>
<evidence type="ECO:0000313" key="2">
    <source>
        <dbReference type="EMBL" id="MBR7830174.1"/>
    </source>
</evidence>
<name>A0A941IK52_9ACTN</name>
<dbReference type="GO" id="GO:0004519">
    <property type="term" value="F:endonuclease activity"/>
    <property type="evidence" value="ECO:0007669"/>
    <property type="project" value="UniProtKB-KW"/>
</dbReference>
<keyword evidence="3" id="KW-1185">Reference proteome</keyword>
<accession>A0A941IK52</accession>
<keyword evidence="2" id="KW-0540">Nuclease</keyword>
<sequence length="277" mass="30736">MYSIPPPSTDDDEHYRHTTARRNSPHRELMAQIAQAVSGAYAAYIAARGRSAAMTPISASVAEARALRSAYDLVRADTGDDSLFSTLMKRTRGGQCPMCGCTPASTLDHYLPRAVFPEFAILAKNLVPACWDCNHRKGEQVAQSDTRRYFHPYFDVLGAVPVLVADLRVDRVVTVDYRIMQQPGVDQAITEVLGFHFDQLGLRDAFRAAATNELQDRYEALELYLGPNKDADAVRAYLEREARSCRASRGANDWKTALFTATAEHDDFCSGGLLLLR</sequence>
<reference evidence="2" key="1">
    <citation type="submission" date="2021-04" db="EMBL/GenBank/DDBJ databases">
        <title>Genome based classification of Actinospica acidithermotolerans sp. nov., an actinobacterium isolated from an Indonesian hot spring.</title>
        <authorList>
            <person name="Kusuma A.B."/>
            <person name="Putra K.E."/>
            <person name="Nafisah S."/>
            <person name="Loh J."/>
            <person name="Nouioui I."/>
            <person name="Goodfellow M."/>
        </authorList>
    </citation>
    <scope>NUCLEOTIDE SEQUENCE</scope>
    <source>
        <strain evidence="2">MGRD01-02</strain>
    </source>
</reference>
<evidence type="ECO:0000313" key="3">
    <source>
        <dbReference type="Proteomes" id="UP000676325"/>
    </source>
</evidence>
<dbReference type="Gene3D" id="1.10.30.50">
    <property type="match status" value="1"/>
</dbReference>
<dbReference type="CDD" id="cd00085">
    <property type="entry name" value="HNHc"/>
    <property type="match status" value="1"/>
</dbReference>
<keyword evidence="2" id="KW-0255">Endonuclease</keyword>
<feature type="region of interest" description="Disordered" evidence="1">
    <location>
        <begin position="1"/>
        <end position="26"/>
    </location>
</feature>
<keyword evidence="2" id="KW-0378">Hydrolase</keyword>
<dbReference type="Proteomes" id="UP000676325">
    <property type="component" value="Unassembled WGS sequence"/>
</dbReference>
<comment type="caution">
    <text evidence="2">The sequence shown here is derived from an EMBL/GenBank/DDBJ whole genome shotgun (WGS) entry which is preliminary data.</text>
</comment>
<dbReference type="RefSeq" id="WP_212521303.1">
    <property type="nucleotide sequence ID" value="NZ_JAGSOH010000118.1"/>
</dbReference>
<proteinExistence type="predicted"/>